<feature type="domain" description="Flavodoxin-like" evidence="3">
    <location>
        <begin position="341"/>
        <end position="480"/>
    </location>
</feature>
<dbReference type="PROSITE" id="PS51384">
    <property type="entry name" value="FAD_FR"/>
    <property type="match status" value="1"/>
</dbReference>
<organism evidence="5 6">
    <name type="scientific">Pedobacter duraquae</name>
    <dbReference type="NCBI Taxonomy" id="425511"/>
    <lineage>
        <taxon>Bacteria</taxon>
        <taxon>Pseudomonadati</taxon>
        <taxon>Bacteroidota</taxon>
        <taxon>Sphingobacteriia</taxon>
        <taxon>Sphingobacteriales</taxon>
        <taxon>Sphingobacteriaceae</taxon>
        <taxon>Pedobacter</taxon>
    </lineage>
</organism>
<dbReference type="Gene3D" id="3.40.50.80">
    <property type="entry name" value="Nucleotide-binding domain of ferredoxin-NADP reductase (FNR) module"/>
    <property type="match status" value="1"/>
</dbReference>
<keyword evidence="1" id="KW-0285">Flavoprotein</keyword>
<dbReference type="OrthoDB" id="9789468at2"/>
<dbReference type="InterPro" id="IPR001433">
    <property type="entry name" value="OxRdtase_FAD/NAD-bd"/>
</dbReference>
<name>A0A4R6IQJ2_9SPHI</name>
<evidence type="ECO:0000313" key="6">
    <source>
        <dbReference type="Proteomes" id="UP000295499"/>
    </source>
</evidence>
<dbReference type="PANTHER" id="PTHR19384">
    <property type="entry name" value="NITRIC OXIDE SYNTHASE-RELATED"/>
    <property type="match status" value="1"/>
</dbReference>
<dbReference type="InterPro" id="IPR005625">
    <property type="entry name" value="PepSY-ass_TM"/>
</dbReference>
<evidence type="ECO:0000256" key="2">
    <source>
        <dbReference type="SAM" id="Phobius"/>
    </source>
</evidence>
<dbReference type="PROSITE" id="PS50902">
    <property type="entry name" value="FLAVODOXIN_LIKE"/>
    <property type="match status" value="1"/>
</dbReference>
<keyword evidence="2" id="KW-0812">Transmembrane</keyword>
<reference evidence="5 6" key="1">
    <citation type="submission" date="2019-03" db="EMBL/GenBank/DDBJ databases">
        <title>Genomic Encyclopedia of Archaeal and Bacterial Type Strains, Phase II (KMG-II): from individual species to whole genera.</title>
        <authorList>
            <person name="Goeker M."/>
        </authorList>
    </citation>
    <scope>NUCLEOTIDE SEQUENCE [LARGE SCALE GENOMIC DNA]</scope>
    <source>
        <strain evidence="5 6">DSM 19034</strain>
    </source>
</reference>
<dbReference type="Pfam" id="PF00258">
    <property type="entry name" value="Flavodoxin_1"/>
    <property type="match status" value="1"/>
</dbReference>
<dbReference type="GO" id="GO:0005829">
    <property type="term" value="C:cytosol"/>
    <property type="evidence" value="ECO:0007669"/>
    <property type="project" value="TreeGrafter"/>
</dbReference>
<evidence type="ECO:0000259" key="4">
    <source>
        <dbReference type="PROSITE" id="PS51384"/>
    </source>
</evidence>
<evidence type="ECO:0000256" key="1">
    <source>
        <dbReference type="ARBA" id="ARBA00022630"/>
    </source>
</evidence>
<dbReference type="InterPro" id="IPR017938">
    <property type="entry name" value="Riboflavin_synthase-like_b-brl"/>
</dbReference>
<dbReference type="Gene3D" id="3.40.50.360">
    <property type="match status" value="1"/>
</dbReference>
<dbReference type="GO" id="GO:0003958">
    <property type="term" value="F:NADPH-hemoprotein reductase activity"/>
    <property type="evidence" value="ECO:0007669"/>
    <property type="project" value="UniProtKB-EC"/>
</dbReference>
<keyword evidence="6" id="KW-1185">Reference proteome</keyword>
<protein>
    <submittedName>
        <fullName evidence="5">Sulfite reductase (NADPH) flavoprotein alpha-component</fullName>
    </submittedName>
</protein>
<dbReference type="InterPro" id="IPR008254">
    <property type="entry name" value="Flavodoxin/NO_synth"/>
</dbReference>
<dbReference type="Pfam" id="PF03929">
    <property type="entry name" value="PepSY_TM"/>
    <property type="match status" value="1"/>
</dbReference>
<dbReference type="InterPro" id="IPR039261">
    <property type="entry name" value="FNR_nucleotide-bd"/>
</dbReference>
<dbReference type="GO" id="GO:0010181">
    <property type="term" value="F:FMN binding"/>
    <property type="evidence" value="ECO:0007669"/>
    <property type="project" value="InterPro"/>
</dbReference>
<dbReference type="Proteomes" id="UP000295499">
    <property type="component" value="Unassembled WGS sequence"/>
</dbReference>
<dbReference type="Pfam" id="PF00175">
    <property type="entry name" value="NAD_binding_1"/>
    <property type="match status" value="1"/>
</dbReference>
<dbReference type="SUPFAM" id="SSF52343">
    <property type="entry name" value="Ferredoxin reductase-like, C-terminal NADP-linked domain"/>
    <property type="match status" value="1"/>
</dbReference>
<dbReference type="SUPFAM" id="SSF52218">
    <property type="entry name" value="Flavoproteins"/>
    <property type="match status" value="1"/>
</dbReference>
<feature type="transmembrane region" description="Helical" evidence="2">
    <location>
        <begin position="172"/>
        <end position="197"/>
    </location>
</feature>
<dbReference type="SUPFAM" id="SSF63380">
    <property type="entry name" value="Riboflavin synthase domain-like"/>
    <property type="match status" value="1"/>
</dbReference>
<dbReference type="InterPro" id="IPR029039">
    <property type="entry name" value="Flavoprotein-like_sf"/>
</dbReference>
<dbReference type="Gene3D" id="2.40.30.10">
    <property type="entry name" value="Translation factors"/>
    <property type="match status" value="1"/>
</dbReference>
<proteinExistence type="predicted"/>
<gene>
    <name evidence="5" type="ORF">CLV32_0756</name>
</gene>
<keyword evidence="2" id="KW-1133">Transmembrane helix</keyword>
<dbReference type="RefSeq" id="WP_133552476.1">
    <property type="nucleotide sequence ID" value="NZ_SNWM01000001.1"/>
</dbReference>
<dbReference type="InterPro" id="IPR017927">
    <property type="entry name" value="FAD-bd_FR_type"/>
</dbReference>
<accession>A0A4R6IQJ2</accession>
<evidence type="ECO:0000259" key="3">
    <source>
        <dbReference type="PROSITE" id="PS50902"/>
    </source>
</evidence>
<feature type="domain" description="FAD-binding FR-type" evidence="4">
    <location>
        <begin position="495"/>
        <end position="593"/>
    </location>
</feature>
<dbReference type="EMBL" id="SNWM01000001">
    <property type="protein sequence ID" value="TDO24467.1"/>
    <property type="molecule type" value="Genomic_DNA"/>
</dbReference>
<comment type="caution">
    <text evidence="5">The sequence shown here is derived from an EMBL/GenBank/DDBJ whole genome shotgun (WGS) entry which is preliminary data.</text>
</comment>
<feature type="transmembrane region" description="Helical" evidence="2">
    <location>
        <begin position="130"/>
        <end position="151"/>
    </location>
</feature>
<evidence type="ECO:0000313" key="5">
    <source>
        <dbReference type="EMBL" id="TDO24467.1"/>
    </source>
</evidence>
<dbReference type="GO" id="GO:0050660">
    <property type="term" value="F:flavin adenine dinucleotide binding"/>
    <property type="evidence" value="ECO:0007669"/>
    <property type="project" value="TreeGrafter"/>
</dbReference>
<dbReference type="AlphaFoldDB" id="A0A4R6IQJ2"/>
<keyword evidence="2" id="KW-0472">Membrane</keyword>
<sequence length="731" mass="82462">MTISIWRYSHLVLAISSFLLLTLASVSGIILSFDPVLQKTQPYRVANFDQISLAETLPVLKKEYLEISELSVDANQFVTLKGTDMDGKNVSAYIDPLTAKVLGKPEKKTAFFQWVTTLHRSLFLHETGRFFIGITAFLLFLIATSGTVLILQRQRGIKHFFKKIVKESFAQYYHVVLGRLLLIPILIISCSGTYLSLVRFNVIHEKKISHKIDFDSLKEAPEVKLTDFSIFKKTKLSDVQSVEFPFSEDVEDYFLLKLKDREIVVNQFTGEVIDEIPYPLTTMMATLSLDLHTGRTNILWALVLALASANILFFIYSGFAITLNRRKNRIKNKFKSDKSQYIILIGSENGSTFKYANALHEQILKSGATSYVGELNTYTVYPKAEHIIILTATYGLGNPPTNAGKFLALLEKKPQLQPVNFSVLGFGSHAYPDFCKFAYEVNNHLSLQKWAVPLTEIHTVNDKSPDDFKLWLDVWSQKSGLPINIAPELLASKPKRLKQLSVISKTEISHEDGAFLIRLKPAGRTTFTSGDLLAIYPANDYRERQYSIGRVAQDVQLSVKLHNNGLGSGFLYNLQPGDTIKARIIGNSHFHFPKKASAVIMISNGTGIAPFLGMIAQNTRNVPCHLYCGFRGASSFELYQKGMDSHIAQQRLTKLNVAYSREQEKQYVKDLLHRDGFFIAKTLKENGVIMICGSLAMQQNVTEFLETICQSENDKSLSFYQSHNQVLMDCY</sequence>
<feature type="transmembrane region" description="Helical" evidence="2">
    <location>
        <begin position="298"/>
        <end position="323"/>
    </location>
</feature>